<reference evidence="1 2" key="1">
    <citation type="journal article" date="2005" name="PLoS Biol.">
        <title>The genomes of Oryza sativa: a history of duplications.</title>
        <authorList>
            <person name="Yu J."/>
            <person name="Wang J."/>
            <person name="Lin W."/>
            <person name="Li S."/>
            <person name="Li H."/>
            <person name="Zhou J."/>
            <person name="Ni P."/>
            <person name="Dong W."/>
            <person name="Hu S."/>
            <person name="Zeng C."/>
            <person name="Zhang J."/>
            <person name="Zhang Y."/>
            <person name="Li R."/>
            <person name="Xu Z."/>
            <person name="Li S."/>
            <person name="Li X."/>
            <person name="Zheng H."/>
            <person name="Cong L."/>
            <person name="Lin L."/>
            <person name="Yin J."/>
            <person name="Geng J."/>
            <person name="Li G."/>
            <person name="Shi J."/>
            <person name="Liu J."/>
            <person name="Lv H."/>
            <person name="Li J."/>
            <person name="Wang J."/>
            <person name="Deng Y."/>
            <person name="Ran L."/>
            <person name="Shi X."/>
            <person name="Wang X."/>
            <person name="Wu Q."/>
            <person name="Li C."/>
            <person name="Ren X."/>
            <person name="Wang J."/>
            <person name="Wang X."/>
            <person name="Li D."/>
            <person name="Liu D."/>
            <person name="Zhang X."/>
            <person name="Ji Z."/>
            <person name="Zhao W."/>
            <person name="Sun Y."/>
            <person name="Zhang Z."/>
            <person name="Bao J."/>
            <person name="Han Y."/>
            <person name="Dong L."/>
            <person name="Ji J."/>
            <person name="Chen P."/>
            <person name="Wu S."/>
            <person name="Liu J."/>
            <person name="Xiao Y."/>
            <person name="Bu D."/>
            <person name="Tan J."/>
            <person name="Yang L."/>
            <person name="Ye C."/>
            <person name="Zhang J."/>
            <person name="Xu J."/>
            <person name="Zhou Y."/>
            <person name="Yu Y."/>
            <person name="Zhang B."/>
            <person name="Zhuang S."/>
            <person name="Wei H."/>
            <person name="Liu B."/>
            <person name="Lei M."/>
            <person name="Yu H."/>
            <person name="Li Y."/>
            <person name="Xu H."/>
            <person name="Wei S."/>
            <person name="He X."/>
            <person name="Fang L."/>
            <person name="Zhang Z."/>
            <person name="Zhang Y."/>
            <person name="Huang X."/>
            <person name="Su Z."/>
            <person name="Tong W."/>
            <person name="Li J."/>
            <person name="Tong Z."/>
            <person name="Li S."/>
            <person name="Ye J."/>
            <person name="Wang L."/>
            <person name="Fang L."/>
            <person name="Lei T."/>
            <person name="Chen C."/>
            <person name="Chen H."/>
            <person name="Xu Z."/>
            <person name="Li H."/>
            <person name="Huang H."/>
            <person name="Zhang F."/>
            <person name="Xu H."/>
            <person name="Li N."/>
            <person name="Zhao C."/>
            <person name="Li S."/>
            <person name="Dong L."/>
            <person name="Huang Y."/>
            <person name="Li L."/>
            <person name="Xi Y."/>
            <person name="Qi Q."/>
            <person name="Li W."/>
            <person name="Zhang B."/>
            <person name="Hu W."/>
            <person name="Zhang Y."/>
            <person name="Tian X."/>
            <person name="Jiao Y."/>
            <person name="Liang X."/>
            <person name="Jin J."/>
            <person name="Gao L."/>
            <person name="Zheng W."/>
            <person name="Hao B."/>
            <person name="Liu S."/>
            <person name="Wang W."/>
            <person name="Yuan L."/>
            <person name="Cao M."/>
            <person name="McDermott J."/>
            <person name="Samudrala R."/>
            <person name="Wang J."/>
            <person name="Wong G.K."/>
            <person name="Yang H."/>
        </authorList>
    </citation>
    <scope>NUCLEOTIDE SEQUENCE [LARGE SCALE GENOMIC DNA]</scope>
    <source>
        <strain evidence="2">cv. 93-11</strain>
    </source>
</reference>
<name>A2YMY6_ORYSI</name>
<protein>
    <submittedName>
        <fullName evidence="1">Uncharacterized protein</fullName>
    </submittedName>
</protein>
<keyword evidence="2" id="KW-1185">Reference proteome</keyword>
<dbReference type="PANTHER" id="PTHR31901:SF96">
    <property type="entry name" value="INDOLE-3-ACETIC ACID-AMIDO SYNTHETASE GH3.1-RELATED"/>
    <property type="match status" value="1"/>
</dbReference>
<accession>A2YMY6</accession>
<dbReference type="Gramene" id="BGIOSGA025998-TA">
    <property type="protein sequence ID" value="BGIOSGA025998-PA"/>
    <property type="gene ID" value="BGIOSGA025998"/>
</dbReference>
<evidence type="ECO:0000313" key="2">
    <source>
        <dbReference type="Proteomes" id="UP000007015"/>
    </source>
</evidence>
<sequence length="151" mass="16243">MAAKGISTIGAASRSLSSSLMAAAKEPDVENLRLIEELTSNVDAVQERVLAEILGRNADAEYLDKCGLDASDTDRATFRAKVPVASYDDLKPYVKRIANGDRSPILSTHPIIEFFTSSGTSAGERKLMPIVTDEMARREVLSSLATSVLNV</sequence>
<dbReference type="GO" id="GO:0016881">
    <property type="term" value="F:acid-amino acid ligase activity"/>
    <property type="evidence" value="ECO:0007669"/>
    <property type="project" value="TreeGrafter"/>
</dbReference>
<evidence type="ECO:0000313" key="1">
    <source>
        <dbReference type="EMBL" id="EAZ04447.1"/>
    </source>
</evidence>
<organism evidence="1 2">
    <name type="scientific">Oryza sativa subsp. indica</name>
    <name type="common">Rice</name>
    <dbReference type="NCBI Taxonomy" id="39946"/>
    <lineage>
        <taxon>Eukaryota</taxon>
        <taxon>Viridiplantae</taxon>
        <taxon>Streptophyta</taxon>
        <taxon>Embryophyta</taxon>
        <taxon>Tracheophyta</taxon>
        <taxon>Spermatophyta</taxon>
        <taxon>Magnoliopsida</taxon>
        <taxon>Liliopsida</taxon>
        <taxon>Poales</taxon>
        <taxon>Poaceae</taxon>
        <taxon>BOP clade</taxon>
        <taxon>Oryzoideae</taxon>
        <taxon>Oryzeae</taxon>
        <taxon>Oryzinae</taxon>
        <taxon>Oryza</taxon>
        <taxon>Oryza sativa</taxon>
    </lineage>
</organism>
<dbReference type="EMBL" id="CM000132">
    <property type="protein sequence ID" value="EAZ04447.1"/>
    <property type="molecule type" value="Genomic_DNA"/>
</dbReference>
<dbReference type="InterPro" id="IPR004993">
    <property type="entry name" value="GH3"/>
</dbReference>
<dbReference type="Pfam" id="PF03321">
    <property type="entry name" value="GH3"/>
    <property type="match status" value="1"/>
</dbReference>
<proteinExistence type="predicted"/>
<dbReference type="PANTHER" id="PTHR31901">
    <property type="entry name" value="GH3 DOMAIN-CONTAINING PROTEIN"/>
    <property type="match status" value="1"/>
</dbReference>
<dbReference type="AlphaFoldDB" id="A2YMY6"/>
<gene>
    <name evidence="1" type="ORF">OsI_26594</name>
</gene>
<dbReference type="GO" id="GO:0005737">
    <property type="term" value="C:cytoplasm"/>
    <property type="evidence" value="ECO:0007669"/>
    <property type="project" value="TreeGrafter"/>
</dbReference>
<dbReference type="HOGENOM" id="CLU_142494_0_0_1"/>
<dbReference type="Proteomes" id="UP000007015">
    <property type="component" value="Chromosome 7"/>
</dbReference>
<dbReference type="STRING" id="39946.A2YMY6"/>
<dbReference type="OMA" id="ANTEYLC"/>